<dbReference type="Pfam" id="PF20014">
    <property type="entry name" value="GAP1-M"/>
    <property type="match status" value="1"/>
</dbReference>
<evidence type="ECO:0000259" key="3">
    <source>
        <dbReference type="Pfam" id="PF20014"/>
    </source>
</evidence>
<feature type="domain" description="GTPase-associated protein 1 middle" evidence="3">
    <location>
        <begin position="147"/>
        <end position="242"/>
    </location>
</feature>
<gene>
    <name evidence="4" type="ORF">HNR61_007632</name>
</gene>
<dbReference type="InterPro" id="IPR045401">
    <property type="entry name" value="GAP1-M"/>
</dbReference>
<evidence type="ECO:0000259" key="2">
    <source>
        <dbReference type="Pfam" id="PF20013"/>
    </source>
</evidence>
<evidence type="ECO:0000313" key="5">
    <source>
        <dbReference type="Proteomes" id="UP000572680"/>
    </source>
</evidence>
<dbReference type="Pfam" id="PF20013">
    <property type="entry name" value="GAP1-N2"/>
    <property type="match status" value="1"/>
</dbReference>
<organism evidence="4 5">
    <name type="scientific">Actinomadura namibiensis</name>
    <dbReference type="NCBI Taxonomy" id="182080"/>
    <lineage>
        <taxon>Bacteria</taxon>
        <taxon>Bacillati</taxon>
        <taxon>Actinomycetota</taxon>
        <taxon>Actinomycetes</taxon>
        <taxon>Streptosporangiales</taxon>
        <taxon>Thermomonosporaceae</taxon>
        <taxon>Actinomadura</taxon>
    </lineage>
</organism>
<accession>A0A7W3LXE3</accession>
<dbReference type="RefSeq" id="WP_182847887.1">
    <property type="nucleotide sequence ID" value="NZ_BAAALP010000026.1"/>
</dbReference>
<feature type="region of interest" description="Disordered" evidence="1">
    <location>
        <begin position="372"/>
        <end position="394"/>
    </location>
</feature>
<comment type="caution">
    <text evidence="4">The sequence shown here is derived from an EMBL/GenBank/DDBJ whole genome shotgun (WGS) entry which is preliminary data.</text>
</comment>
<proteinExistence type="predicted"/>
<evidence type="ECO:0000313" key="4">
    <source>
        <dbReference type="EMBL" id="MBA8955950.1"/>
    </source>
</evidence>
<name>A0A7W3LXE3_ACTNM</name>
<reference evidence="4 5" key="1">
    <citation type="submission" date="2020-08" db="EMBL/GenBank/DDBJ databases">
        <title>Genomic Encyclopedia of Type Strains, Phase IV (KMG-IV): sequencing the most valuable type-strain genomes for metagenomic binning, comparative biology and taxonomic classification.</title>
        <authorList>
            <person name="Goeker M."/>
        </authorList>
    </citation>
    <scope>NUCLEOTIDE SEQUENCE [LARGE SCALE GENOMIC DNA]</scope>
    <source>
        <strain evidence="4 5">DSM 44197</strain>
    </source>
</reference>
<sequence length="785" mass="82266">MAWQLHYTSARRGPTGRAGFQFVAETPGLPDGVRARVTPYLSYRPPPDAPLSPDAAELERFPVALLYDVVEGRPLLLRCRYLGRDYSGRYGNFFAHAVVADPDELEGLRPAELWEAPLWAEEPSGDPDLPALEDLVPDAGVAPDALAGWLAGVPHAHALLARLVDAVTDVLDRGHGRVVLVARDVADVARWIAVLSYSLPVAATARMSFVTYSADPEGAGQRLVGTTPDVWAAARRPAGHAFVLDGPVPGGEPSRFARMVAAFWREADLPGLDALAELATLEPAALDRAAALLALCRGETGIPPDEEAAAAALLARHGTAIPDWVWRDLVPGVPSMGFDLAVAVHDRARAADAADVAAQCAARATALALTTRSPSARASAPRTPGGAQGAARPADACAGSSAGLPAPGDVLARLPRCALPAGVGVEVAAVVGAALGAASGVAEVAWIVAVADRVGVPVDPAEVTAAVAARVRGADVVAALEVCPDAMRGAVVDGVLRGLGEAGEETRRGVLTDDVCDVLYGDPEPLCAVPLVALAVLGSVGRRYRERRVAVTGRMLGLRVFPSDLDPVLREVWAVPPSPGECLELMEDHVDRFRGHPALAVLPSRAFTRLAVPEGERLTGADALRLAERVRALLPDGTAARDADVVRACAALARAEAPEDAARALGAIAFTAGASRRLRDEAFAGAARRLARRDPGFRAEVLAAASERVRTRLAERWAAGPPDRAGRVELLEVVLRLRGHGVADAALDAWARAAVGRRFGGRRLEHRFSGDPGLRAALRDLMDGR</sequence>
<dbReference type="Proteomes" id="UP000572680">
    <property type="component" value="Unassembled WGS sequence"/>
</dbReference>
<evidence type="ECO:0000256" key="1">
    <source>
        <dbReference type="SAM" id="MobiDB-lite"/>
    </source>
</evidence>
<dbReference type="EMBL" id="JACJIA010000013">
    <property type="protein sequence ID" value="MBA8955950.1"/>
    <property type="molecule type" value="Genomic_DNA"/>
</dbReference>
<feature type="domain" description="GTPase-associated protein 1 N-terminal" evidence="2">
    <location>
        <begin position="1"/>
        <end position="134"/>
    </location>
</feature>
<protein>
    <submittedName>
        <fullName evidence="4">Uncharacterized protein</fullName>
    </submittedName>
</protein>
<keyword evidence="5" id="KW-1185">Reference proteome</keyword>
<dbReference type="AlphaFoldDB" id="A0A7W3LXE3"/>
<dbReference type="InterPro" id="IPR045402">
    <property type="entry name" value="GAP1-N2"/>
</dbReference>